<organism evidence="5 6">
    <name type="scientific">Aquitalea palustris</name>
    <dbReference type="NCBI Taxonomy" id="2480983"/>
    <lineage>
        <taxon>Bacteria</taxon>
        <taxon>Pseudomonadati</taxon>
        <taxon>Pseudomonadota</taxon>
        <taxon>Betaproteobacteria</taxon>
        <taxon>Neisseriales</taxon>
        <taxon>Chromobacteriaceae</taxon>
        <taxon>Aquitalea</taxon>
    </lineage>
</organism>
<name>A0A454JND2_9NEIS</name>
<evidence type="ECO:0000256" key="2">
    <source>
        <dbReference type="ARBA" id="ARBA00006671"/>
    </source>
</evidence>
<keyword evidence="3" id="KW-0281">Fimbrium</keyword>
<proteinExistence type="inferred from homology"/>
<dbReference type="Proteomes" id="UP000274139">
    <property type="component" value="Unassembled WGS sequence"/>
</dbReference>
<gene>
    <name evidence="5" type="ORF">EAY64_01325</name>
</gene>
<keyword evidence="6" id="KW-1185">Reference proteome</keyword>
<evidence type="ECO:0000313" key="6">
    <source>
        <dbReference type="Proteomes" id="UP000274139"/>
    </source>
</evidence>
<evidence type="ECO:0000256" key="1">
    <source>
        <dbReference type="ARBA" id="ARBA00004561"/>
    </source>
</evidence>
<evidence type="ECO:0000259" key="4">
    <source>
        <dbReference type="Pfam" id="PF00419"/>
    </source>
</evidence>
<comment type="similarity">
    <text evidence="2">Belongs to the fimbrial protein family.</text>
</comment>
<evidence type="ECO:0000313" key="5">
    <source>
        <dbReference type="EMBL" id="RMD01749.1"/>
    </source>
</evidence>
<dbReference type="PANTHER" id="PTHR33420">
    <property type="entry name" value="FIMBRIAL SUBUNIT ELFA-RELATED"/>
    <property type="match status" value="1"/>
</dbReference>
<dbReference type="InterPro" id="IPR050263">
    <property type="entry name" value="Bact_Fimbrial_Adh_Pro"/>
</dbReference>
<dbReference type="EMBL" id="RFAR01000004">
    <property type="protein sequence ID" value="RMD01749.1"/>
    <property type="molecule type" value="Genomic_DNA"/>
</dbReference>
<dbReference type="GO" id="GO:0043709">
    <property type="term" value="P:cell adhesion involved in single-species biofilm formation"/>
    <property type="evidence" value="ECO:0007669"/>
    <property type="project" value="TreeGrafter"/>
</dbReference>
<dbReference type="Pfam" id="PF00419">
    <property type="entry name" value="Fimbrial"/>
    <property type="match status" value="1"/>
</dbReference>
<dbReference type="Gene3D" id="2.60.40.1090">
    <property type="entry name" value="Fimbrial-type adhesion domain"/>
    <property type="match status" value="1"/>
</dbReference>
<dbReference type="InterPro" id="IPR036937">
    <property type="entry name" value="Adhesion_dom_fimbrial_sf"/>
</dbReference>
<dbReference type="InterPro" id="IPR008966">
    <property type="entry name" value="Adhesion_dom_sf"/>
</dbReference>
<evidence type="ECO:0000256" key="3">
    <source>
        <dbReference type="ARBA" id="ARBA00023263"/>
    </source>
</evidence>
<comment type="caution">
    <text evidence="5">The sequence shown here is derived from an EMBL/GenBank/DDBJ whole genome shotgun (WGS) entry which is preliminary data.</text>
</comment>
<dbReference type="PANTHER" id="PTHR33420:SF14">
    <property type="entry name" value="TYPE 1 FIMBRIN D-MANNOSE SPECIFIC ADHESIN"/>
    <property type="match status" value="1"/>
</dbReference>
<reference evidence="5 6" key="1">
    <citation type="submission" date="2018-10" db="EMBL/GenBank/DDBJ databases">
        <title>Draft genome sequence of Aquitalea MWU14-2217 isolated from a wild cranberry bog in Provincetown, Massachusetts.</title>
        <authorList>
            <person name="Ebadzadsahrai G."/>
            <person name="Soby S."/>
        </authorList>
    </citation>
    <scope>NUCLEOTIDE SEQUENCE [LARGE SCALE GENOMIC DNA]</scope>
    <source>
        <strain evidence="5 6">MWU14-2217</strain>
    </source>
</reference>
<dbReference type="InterPro" id="IPR000259">
    <property type="entry name" value="Adhesion_dom_fimbrial"/>
</dbReference>
<dbReference type="AlphaFoldDB" id="A0A454JND2"/>
<comment type="subcellular location">
    <subcellularLocation>
        <location evidence="1">Fimbrium</location>
    </subcellularLocation>
</comment>
<sequence>MIFYCKCAPVPVSLAGLFFSKMPCRSRVSGLLFTLFVLIAPTTLYAQCNALPGTTNQIFSTTGPSSFLFNTSNLYPDGTPLSPWYVSSFPTFFQCQADSSGTYYYSYYGATAFNTYTQQNYLEAGYSWMLRYTYGSYNTGLGFAMGVSSNASKFVEIPVKALGSGYDYIQGTTGGSVYLKAGDILKVPVYFSYRLFRTGQLRSKPIASGTYDLTYAFGDSTATLALNVSGGGTPYTTVLWNKVLIAPQTLTINDKTCTVLTSALLVQLPTINVNTLSTVGSVSTPTSFSLPVTCTNSTNVYMTFTDGANPGQTTSILQPSSSSTSSGVGLQLKGSGNKLIYFGPDSNVPGTTNQFLAAGNVVGLTNLPFTASYIRTGVVAPGSFNALATFTMSYQ</sequence>
<dbReference type="GO" id="GO:0009289">
    <property type="term" value="C:pilus"/>
    <property type="evidence" value="ECO:0007669"/>
    <property type="project" value="UniProtKB-SubCell"/>
</dbReference>
<protein>
    <recommendedName>
        <fullName evidence="4">Fimbrial-type adhesion domain-containing protein</fullName>
    </recommendedName>
</protein>
<dbReference type="SUPFAM" id="SSF49401">
    <property type="entry name" value="Bacterial adhesins"/>
    <property type="match status" value="1"/>
</dbReference>
<feature type="domain" description="Fimbrial-type adhesion" evidence="4">
    <location>
        <begin position="251"/>
        <end position="395"/>
    </location>
</feature>
<accession>A0A454JND2</accession>